<comment type="caution">
    <text evidence="1">The sequence shown here is derived from an EMBL/GenBank/DDBJ whole genome shotgun (WGS) entry which is preliminary data.</text>
</comment>
<organism evidence="1 2">
    <name type="scientific">Enterococcus camelliae</name>
    <dbReference type="NCBI Taxonomy" id="453959"/>
    <lineage>
        <taxon>Bacteria</taxon>
        <taxon>Bacillati</taxon>
        <taxon>Bacillota</taxon>
        <taxon>Bacilli</taxon>
        <taxon>Lactobacillales</taxon>
        <taxon>Enterococcaceae</taxon>
        <taxon>Enterococcus</taxon>
    </lineage>
</organism>
<keyword evidence="2" id="KW-1185">Reference proteome</keyword>
<proteinExistence type="predicted"/>
<reference evidence="2" key="1">
    <citation type="journal article" date="2019" name="Int. J. Syst. Evol. Microbiol.">
        <title>The Global Catalogue of Microorganisms (GCM) 10K type strain sequencing project: providing services to taxonomists for standard genome sequencing and annotation.</title>
        <authorList>
            <consortium name="The Broad Institute Genomics Platform"/>
            <consortium name="The Broad Institute Genome Sequencing Center for Infectious Disease"/>
            <person name="Wu L."/>
            <person name="Ma J."/>
        </authorList>
    </citation>
    <scope>NUCLEOTIDE SEQUENCE [LARGE SCALE GENOMIC DNA]</scope>
    <source>
        <strain evidence="2">TISTR 932</strain>
    </source>
</reference>
<dbReference type="Proteomes" id="UP001597427">
    <property type="component" value="Unassembled WGS sequence"/>
</dbReference>
<evidence type="ECO:0000313" key="1">
    <source>
        <dbReference type="EMBL" id="MFD2729048.1"/>
    </source>
</evidence>
<protein>
    <submittedName>
        <fullName evidence="1">Type II toxin-antitoxin system Phd/YefM family antitoxin</fullName>
    </submittedName>
</protein>
<dbReference type="EMBL" id="JBHUMO010000039">
    <property type="protein sequence ID" value="MFD2729048.1"/>
    <property type="molecule type" value="Genomic_DNA"/>
</dbReference>
<dbReference type="RefSeq" id="WP_379981025.1">
    <property type="nucleotide sequence ID" value="NZ_JBHUMO010000039.1"/>
</dbReference>
<gene>
    <name evidence="1" type="ORF">ACFSR0_06385</name>
</gene>
<sequence>MELKRLEVPTTSITEVKKSPMDVFQQAREAGTGVYVFNREKIAGIMLTQQQYEELLDQLQQFREHSFQSTQETEEMVSLEGLSQQLIQQIRQTIVVGTSIAAKQLDEKMVSLGFITKKTGFGGVTELIKELQTTGKMVYQFRKKNQEKNLYVDLIGELDVQNQLGDRMVVKKILARQLS</sequence>
<name>A0ABW5TKR3_9ENTE</name>
<evidence type="ECO:0000313" key="2">
    <source>
        <dbReference type="Proteomes" id="UP001597427"/>
    </source>
</evidence>
<accession>A0ABW5TKR3</accession>